<dbReference type="Proteomes" id="UP001466933">
    <property type="component" value="Unassembled WGS sequence"/>
</dbReference>
<dbReference type="SUPFAM" id="SSF54665">
    <property type="entry name" value="CO dehydrogenase molybdoprotein N-domain-like"/>
    <property type="match status" value="1"/>
</dbReference>
<dbReference type="InterPro" id="IPR000674">
    <property type="entry name" value="Ald_Oxase/Xan_DH_a/b"/>
</dbReference>
<dbReference type="PANTHER" id="PTHR11908:SF132">
    <property type="entry name" value="ALDEHYDE OXIDASE 1-RELATED"/>
    <property type="match status" value="1"/>
</dbReference>
<name>A0ABU9WXP9_9BURK</name>
<dbReference type="InterPro" id="IPR037165">
    <property type="entry name" value="AldOxase/xan_DH_Mopterin-bd_sf"/>
</dbReference>
<sequence length="803" mass="86894">MNEAPKTEVPVDSGGVGARVRRREDERHLHGKGRFVADYAFPDLQEVAFLRSPLAHAIVRRIGKPDRYVDQVIVREDMTGATDIVADSSLPGYKSSAHPPLASGKVRFVGEPVAMCFAGTRAEAEDIAEEIELDLDELPAFANAFAARERSDTRVHDHWPDNLFLDLKADIDFDAHAQRASVVVKQRVDLARQCMVPMEGKAVLAYWDHTQAQLVVITSTQVPHMIRTILAQCLGLDQAQVRVISPDVGGAFGYKCVLQQEELCIAWLALTYKRPFRFIEDRREHLIAGANTRQHHYELTAYADDRGRLLALDAHLLIDGGAYSAWPFTIGLETGQALGNLPGPYDFRGYRCRTQCAATNKPGFLPYRGVARTGVCFAIELTMDAIARAVGREAWEVRHDNLVRGADMPYTNVVKKHYDSGDFQESLRRAVEQIDVPRWRQRQAQGEPDGRLIGVGFATFTEQSAHGTSVFASWGLPVVPGYDLATARITADGGIELRAGIHSHGQGMETTLAQIANEVLGVPVQKIRLVHGDTALTPYSTGTYASRSIVMAGGAVAAACRELIPRLIRIGAHLLNEAESAVRFDAGRVVGAGGSVTLADVAAAWYLRPDTLPKGVDLAGLETTQGFKPAVDTGAFSYATHAAVVAVDTQTGHVEILDYVIVEDCGRMINPMVVEGQTIGGTAQGIGTAFYEETLYDDNAQPLTSTLADYMLPGPTELPALRIHHMETPSPYTEFGAKGVGEGGAIAPPAALFNAVNDALRPLGALVSETPLTPRRLLQAIDAAKGGRASGVHPAVAAEETIR</sequence>
<keyword evidence="5" id="KW-1185">Reference proteome</keyword>
<dbReference type="InterPro" id="IPR008274">
    <property type="entry name" value="AldOxase/xan_DH_MoCoBD1"/>
</dbReference>
<dbReference type="Gene3D" id="3.30.365.10">
    <property type="entry name" value="Aldehyde oxidase/xanthine dehydrogenase, molybdopterin binding domain"/>
    <property type="match status" value="4"/>
</dbReference>
<feature type="domain" description="Aldehyde oxidase/xanthine dehydrogenase a/b hammerhead" evidence="3">
    <location>
        <begin position="30"/>
        <end position="139"/>
    </location>
</feature>
<dbReference type="InterPro" id="IPR046867">
    <property type="entry name" value="AldOxase/xan_DH_MoCoBD2"/>
</dbReference>
<evidence type="ECO:0000256" key="1">
    <source>
        <dbReference type="ARBA" id="ARBA00022505"/>
    </source>
</evidence>
<dbReference type="Gene3D" id="3.90.1170.50">
    <property type="entry name" value="Aldehyde oxidase/xanthine dehydrogenase, a/b hammerhead"/>
    <property type="match status" value="1"/>
</dbReference>
<reference evidence="4 5" key="1">
    <citation type="submission" date="2024-05" db="EMBL/GenBank/DDBJ databases">
        <title>Burkholderia sp. Nov. a novel bacteria isolated from rhizosphere soil of Camellia sinensis.</title>
        <authorList>
            <person name="Dong Y."/>
        </authorList>
    </citation>
    <scope>NUCLEOTIDE SEQUENCE [LARGE SCALE GENOMIC DNA]</scope>
    <source>
        <strain evidence="4 5">GS2Y</strain>
    </source>
</reference>
<evidence type="ECO:0000313" key="5">
    <source>
        <dbReference type="Proteomes" id="UP001466933"/>
    </source>
</evidence>
<gene>
    <name evidence="4" type="ORF">VOI36_37240</name>
</gene>
<evidence type="ECO:0000313" key="4">
    <source>
        <dbReference type="EMBL" id="MEN2475555.1"/>
    </source>
</evidence>
<proteinExistence type="predicted"/>
<accession>A0ABU9WXP9</accession>
<dbReference type="SUPFAM" id="SSF56003">
    <property type="entry name" value="Molybdenum cofactor-binding domain"/>
    <property type="match status" value="1"/>
</dbReference>
<dbReference type="PANTHER" id="PTHR11908">
    <property type="entry name" value="XANTHINE DEHYDROGENASE"/>
    <property type="match status" value="1"/>
</dbReference>
<dbReference type="Pfam" id="PF01315">
    <property type="entry name" value="Ald_Xan_dh_C"/>
    <property type="match status" value="1"/>
</dbReference>
<keyword evidence="1" id="KW-0500">Molybdenum</keyword>
<keyword evidence="2" id="KW-0560">Oxidoreductase</keyword>
<dbReference type="Pfam" id="PF02738">
    <property type="entry name" value="MoCoBD_1"/>
    <property type="match status" value="1"/>
</dbReference>
<organism evidence="4 5">
    <name type="scientific">Burkholderia theae</name>
    <dbReference type="NCBI Taxonomy" id="3143496"/>
    <lineage>
        <taxon>Bacteria</taxon>
        <taxon>Pseudomonadati</taxon>
        <taxon>Pseudomonadota</taxon>
        <taxon>Betaproteobacteria</taxon>
        <taxon>Burkholderiales</taxon>
        <taxon>Burkholderiaceae</taxon>
        <taxon>Burkholderia</taxon>
    </lineage>
</organism>
<evidence type="ECO:0000259" key="3">
    <source>
        <dbReference type="SMART" id="SM01008"/>
    </source>
</evidence>
<dbReference type="RefSeq" id="WP_343495456.1">
    <property type="nucleotide sequence ID" value="NZ_JBCPYA010000026.1"/>
</dbReference>
<dbReference type="InterPro" id="IPR036856">
    <property type="entry name" value="Ald_Oxase/Xan_DH_a/b_sf"/>
</dbReference>
<dbReference type="SMART" id="SM01008">
    <property type="entry name" value="Ald_Xan_dh_C"/>
    <property type="match status" value="1"/>
</dbReference>
<protein>
    <submittedName>
        <fullName evidence="4">Xanthine dehydrogenase family protein molybdopterin-binding subunit</fullName>
    </submittedName>
</protein>
<dbReference type="InterPro" id="IPR016208">
    <property type="entry name" value="Ald_Oxase/xanthine_DH-like"/>
</dbReference>
<dbReference type="EMBL" id="JBCPYA010000026">
    <property type="protein sequence ID" value="MEN2475555.1"/>
    <property type="molecule type" value="Genomic_DNA"/>
</dbReference>
<dbReference type="Pfam" id="PF20256">
    <property type="entry name" value="MoCoBD_2"/>
    <property type="match status" value="1"/>
</dbReference>
<evidence type="ECO:0000256" key="2">
    <source>
        <dbReference type="ARBA" id="ARBA00023002"/>
    </source>
</evidence>
<comment type="caution">
    <text evidence="4">The sequence shown here is derived from an EMBL/GenBank/DDBJ whole genome shotgun (WGS) entry which is preliminary data.</text>
</comment>